<dbReference type="InterPro" id="IPR027994">
    <property type="entry name" value="WxL_dom"/>
</dbReference>
<evidence type="ECO:0000313" key="4">
    <source>
        <dbReference type="Proteomes" id="UP001252875"/>
    </source>
</evidence>
<evidence type="ECO:0000256" key="1">
    <source>
        <dbReference type="SAM" id="SignalP"/>
    </source>
</evidence>
<feature type="chain" id="PRO_5046707609" evidence="1">
    <location>
        <begin position="29"/>
        <end position="228"/>
    </location>
</feature>
<reference evidence="3 4" key="1">
    <citation type="submission" date="2023-03" db="EMBL/GenBank/DDBJ databases">
        <authorList>
            <person name="Shen W."/>
            <person name="Cai J."/>
        </authorList>
    </citation>
    <scope>NUCLEOTIDE SEQUENCE [LARGE SCALE GENOMIC DNA]</scope>
    <source>
        <strain evidence="3 4">D6-4</strain>
    </source>
</reference>
<gene>
    <name evidence="3" type="ORF">P7D85_02940</name>
</gene>
<dbReference type="EMBL" id="JARPYI010000001">
    <property type="protein sequence ID" value="MDT2598712.1"/>
    <property type="molecule type" value="Genomic_DNA"/>
</dbReference>
<organism evidence="3 4">
    <name type="scientific">Enterococcus hulanensis</name>
    <dbReference type="NCBI Taxonomy" id="2559929"/>
    <lineage>
        <taxon>Bacteria</taxon>
        <taxon>Bacillati</taxon>
        <taxon>Bacillota</taxon>
        <taxon>Bacilli</taxon>
        <taxon>Lactobacillales</taxon>
        <taxon>Enterococcaceae</taxon>
        <taxon>Enterococcus</taxon>
    </lineage>
</organism>
<accession>A0ABU3EVK2</accession>
<keyword evidence="1" id="KW-0732">Signal</keyword>
<dbReference type="Proteomes" id="UP001252875">
    <property type="component" value="Unassembled WGS sequence"/>
</dbReference>
<evidence type="ECO:0000313" key="3">
    <source>
        <dbReference type="EMBL" id="MDT2598712.1"/>
    </source>
</evidence>
<proteinExistence type="predicted"/>
<evidence type="ECO:0000259" key="2">
    <source>
        <dbReference type="Pfam" id="PF13731"/>
    </source>
</evidence>
<feature type="signal peptide" evidence="1">
    <location>
        <begin position="1"/>
        <end position="28"/>
    </location>
</feature>
<dbReference type="Pfam" id="PF13731">
    <property type="entry name" value="WxL"/>
    <property type="match status" value="1"/>
</dbReference>
<feature type="domain" description="WxL" evidence="2">
    <location>
        <begin position="48"/>
        <end position="227"/>
    </location>
</feature>
<protein>
    <submittedName>
        <fullName evidence="3">WxL domain-containing protein</fullName>
    </submittedName>
</protein>
<comment type="caution">
    <text evidence="3">The sequence shown here is derived from an EMBL/GenBank/DDBJ whole genome shotgun (WGS) entry which is preliminary data.</text>
</comment>
<dbReference type="RefSeq" id="WP_311821041.1">
    <property type="nucleotide sequence ID" value="NZ_JARPYF010000001.1"/>
</dbReference>
<keyword evidence="4" id="KW-1185">Reference proteome</keyword>
<sequence length="228" mass="23817">MNKKRLVAGLLTSATVVGLFAAGGTAFAAPVDNSATEAGIGFAMHGPGTNPGDLEIKWTPLELDFGSANTVNTAVQDFVEQDEAGGVHKYAVVKDERDHTSGDVEWKLTAKVDELVSTSNPATKLTGAVLKFDTDKHGYQGTISPEIAGITTATVQHTATMAANYSLTTGASTATTVMQDGDIGSSLTSYEGNTAMELKNIKLTVPANVAKKGHHYTGDLTWSLEDAI</sequence>
<name>A0ABU3EVK2_9ENTE</name>